<reference evidence="2 3" key="1">
    <citation type="submission" date="2018-12" db="EMBL/GenBank/DDBJ databases">
        <title>Bacillus ochoae sp. nov., Paenibacillus whitsoniae sp. nov., Paenibacillus spiritus sp. nov. Isolated from the Mars Exploration Rover during spacecraft assembly.</title>
        <authorList>
            <person name="Seuylemezian A."/>
            <person name="Vaishampayan P."/>
        </authorList>
    </citation>
    <scope>NUCLEOTIDE SEQUENCE [LARGE SCALE GENOMIC DNA]</scope>
    <source>
        <strain evidence="2 3">MER 54</strain>
    </source>
</reference>
<dbReference type="SUPFAM" id="SSF49265">
    <property type="entry name" value="Fibronectin type III"/>
    <property type="match status" value="1"/>
</dbReference>
<dbReference type="InterPro" id="IPR003961">
    <property type="entry name" value="FN3_dom"/>
</dbReference>
<name>A0A3S0A6E2_9BACL</name>
<dbReference type="RefSeq" id="WP_126140093.1">
    <property type="nucleotide sequence ID" value="NZ_RXHU01000015.1"/>
</dbReference>
<dbReference type="Proteomes" id="UP000276128">
    <property type="component" value="Unassembled WGS sequence"/>
</dbReference>
<sequence>MFLRTSRKNMQKGFGEVNSRRKSRLCAVSVSFAVLVYCMLLIGGNAVWAAPYVIPWGKPTSADKTGATIVGQVQNRVQSGTVTSVTYSVYQPKVMQIQASVPAPTNLKVISRASDAVTLKWSEPTVTAGVYGYHIYNGNVLLGGIGAEYSAVNVNGLMPNTVYSFVVKAVDGLGNESSPSNKVVILLNGSLHYNYDSAGRLQSITIQQTGQTIQSYVYDDNGNLLNVIIP</sequence>
<dbReference type="AlphaFoldDB" id="A0A3S0A6E2"/>
<dbReference type="InterPro" id="IPR036116">
    <property type="entry name" value="FN3_sf"/>
</dbReference>
<protein>
    <submittedName>
        <fullName evidence="2">Fibronectin type III domain-containing protein</fullName>
    </submittedName>
</protein>
<dbReference type="EMBL" id="RXHU01000015">
    <property type="protein sequence ID" value="RTE10630.1"/>
    <property type="molecule type" value="Genomic_DNA"/>
</dbReference>
<dbReference type="CDD" id="cd00063">
    <property type="entry name" value="FN3"/>
    <property type="match status" value="1"/>
</dbReference>
<comment type="caution">
    <text evidence="2">The sequence shown here is derived from an EMBL/GenBank/DDBJ whole genome shotgun (WGS) entry which is preliminary data.</text>
</comment>
<dbReference type="PROSITE" id="PS50853">
    <property type="entry name" value="FN3"/>
    <property type="match status" value="1"/>
</dbReference>
<evidence type="ECO:0000313" key="2">
    <source>
        <dbReference type="EMBL" id="RTE10630.1"/>
    </source>
</evidence>
<dbReference type="SMART" id="SM00060">
    <property type="entry name" value="FN3"/>
    <property type="match status" value="1"/>
</dbReference>
<dbReference type="OrthoDB" id="2702399at2"/>
<proteinExistence type="predicted"/>
<evidence type="ECO:0000313" key="3">
    <source>
        <dbReference type="Proteomes" id="UP000276128"/>
    </source>
</evidence>
<feature type="domain" description="Fibronectin type-III" evidence="1">
    <location>
        <begin position="103"/>
        <end position="190"/>
    </location>
</feature>
<keyword evidence="3" id="KW-1185">Reference proteome</keyword>
<organism evidence="2 3">
    <name type="scientific">Paenibacillus whitsoniae</name>
    <dbReference type="NCBI Taxonomy" id="2496558"/>
    <lineage>
        <taxon>Bacteria</taxon>
        <taxon>Bacillati</taxon>
        <taxon>Bacillota</taxon>
        <taxon>Bacilli</taxon>
        <taxon>Bacillales</taxon>
        <taxon>Paenibacillaceae</taxon>
        <taxon>Paenibacillus</taxon>
    </lineage>
</organism>
<evidence type="ECO:0000259" key="1">
    <source>
        <dbReference type="PROSITE" id="PS50853"/>
    </source>
</evidence>
<accession>A0A3S0A6E2</accession>
<dbReference type="Pfam" id="PF00041">
    <property type="entry name" value="fn3"/>
    <property type="match status" value="1"/>
</dbReference>
<dbReference type="Gene3D" id="2.60.40.10">
    <property type="entry name" value="Immunoglobulins"/>
    <property type="match status" value="1"/>
</dbReference>
<dbReference type="InterPro" id="IPR013783">
    <property type="entry name" value="Ig-like_fold"/>
</dbReference>
<gene>
    <name evidence="2" type="ORF">EJQ19_04975</name>
</gene>